<evidence type="ECO:0000256" key="2">
    <source>
        <dbReference type="ARBA" id="ARBA00022801"/>
    </source>
</evidence>
<dbReference type="InterPro" id="IPR017853">
    <property type="entry name" value="GH"/>
</dbReference>
<name>A0ABW8ALD7_9ACTN</name>
<dbReference type="InterPro" id="IPR018077">
    <property type="entry name" value="Glyco_hydro_fam25_subgr"/>
</dbReference>
<evidence type="ECO:0000256" key="1">
    <source>
        <dbReference type="ARBA" id="ARBA00010646"/>
    </source>
</evidence>
<feature type="transmembrane region" description="Helical" evidence="4">
    <location>
        <begin position="9"/>
        <end position="27"/>
    </location>
</feature>
<evidence type="ECO:0000313" key="5">
    <source>
        <dbReference type="EMBL" id="MFI7587185.1"/>
    </source>
</evidence>
<dbReference type="Gene3D" id="3.20.20.80">
    <property type="entry name" value="Glycosidases"/>
    <property type="match status" value="1"/>
</dbReference>
<evidence type="ECO:0000256" key="3">
    <source>
        <dbReference type="ARBA" id="ARBA00023295"/>
    </source>
</evidence>
<accession>A0ABW8ALD7</accession>
<dbReference type="InterPro" id="IPR002053">
    <property type="entry name" value="Glyco_hydro_25"/>
</dbReference>
<dbReference type="Pfam" id="PF01183">
    <property type="entry name" value="Glyco_hydro_25"/>
    <property type="match status" value="1"/>
</dbReference>
<dbReference type="RefSeq" id="WP_398278311.1">
    <property type="nucleotide sequence ID" value="NZ_JBITLV010000002.1"/>
</dbReference>
<protein>
    <submittedName>
        <fullName evidence="5">GH25 family lysozyme</fullName>
    </submittedName>
</protein>
<comment type="caution">
    <text evidence="5">The sequence shown here is derived from an EMBL/GenBank/DDBJ whole genome shotgun (WGS) entry which is preliminary data.</text>
</comment>
<gene>
    <name evidence="5" type="ORF">ACIB24_08945</name>
</gene>
<sequence length="225" mass="25263">MWSRVARRVALWVAMLGVVAAVVWVALPHYRPGLAAGERYGIDVSAHQGRVAWRAVAADDIDFAYPKASEGGDFVDERFAENWRDAHAAGLDRGAYHFFTLCRPGADQAANFLRTVPPDPTALAPAVDLELKGNCSRRPTRPQFAAELDAFVTRVEKAWGRTMIVYTNDDFDDLYPVRDQGRPLWEATYYRRPEERTWTIWQVTALASIDGVNGGADLDIQRQVR</sequence>
<dbReference type="Proteomes" id="UP001612915">
    <property type="component" value="Unassembled WGS sequence"/>
</dbReference>
<keyword evidence="6" id="KW-1185">Reference proteome</keyword>
<keyword evidence="2" id="KW-0378">Hydrolase</keyword>
<dbReference type="SMART" id="SM00641">
    <property type="entry name" value="Glyco_25"/>
    <property type="match status" value="1"/>
</dbReference>
<keyword evidence="4" id="KW-0812">Transmembrane</keyword>
<comment type="similarity">
    <text evidence="1">Belongs to the glycosyl hydrolase 25 family.</text>
</comment>
<dbReference type="EMBL" id="JBITLV010000002">
    <property type="protein sequence ID" value="MFI7587185.1"/>
    <property type="molecule type" value="Genomic_DNA"/>
</dbReference>
<keyword evidence="4" id="KW-1133">Transmembrane helix</keyword>
<dbReference type="PROSITE" id="PS51904">
    <property type="entry name" value="GLYCOSYL_HYDROL_F25_2"/>
    <property type="match status" value="1"/>
</dbReference>
<keyword evidence="3" id="KW-0326">Glycosidase</keyword>
<keyword evidence="4" id="KW-0472">Membrane</keyword>
<dbReference type="SUPFAM" id="SSF51445">
    <property type="entry name" value="(Trans)glycosidases"/>
    <property type="match status" value="1"/>
</dbReference>
<dbReference type="PANTHER" id="PTHR34135">
    <property type="entry name" value="LYSOZYME"/>
    <property type="match status" value="1"/>
</dbReference>
<dbReference type="PANTHER" id="PTHR34135:SF2">
    <property type="entry name" value="LYSOZYME"/>
    <property type="match status" value="1"/>
</dbReference>
<evidence type="ECO:0000256" key="4">
    <source>
        <dbReference type="SAM" id="Phobius"/>
    </source>
</evidence>
<evidence type="ECO:0000313" key="6">
    <source>
        <dbReference type="Proteomes" id="UP001612915"/>
    </source>
</evidence>
<proteinExistence type="inferred from homology"/>
<reference evidence="5 6" key="1">
    <citation type="submission" date="2024-10" db="EMBL/GenBank/DDBJ databases">
        <title>The Natural Products Discovery Center: Release of the First 8490 Sequenced Strains for Exploring Actinobacteria Biosynthetic Diversity.</title>
        <authorList>
            <person name="Kalkreuter E."/>
            <person name="Kautsar S.A."/>
            <person name="Yang D."/>
            <person name="Bader C.D."/>
            <person name="Teijaro C.N."/>
            <person name="Fluegel L."/>
            <person name="Davis C.M."/>
            <person name="Simpson J.R."/>
            <person name="Lauterbach L."/>
            <person name="Steele A.D."/>
            <person name="Gui C."/>
            <person name="Meng S."/>
            <person name="Li G."/>
            <person name="Viehrig K."/>
            <person name="Ye F."/>
            <person name="Su P."/>
            <person name="Kiefer A.F."/>
            <person name="Nichols A."/>
            <person name="Cepeda A.J."/>
            <person name="Yan W."/>
            <person name="Fan B."/>
            <person name="Jiang Y."/>
            <person name="Adhikari A."/>
            <person name="Zheng C.-J."/>
            <person name="Schuster L."/>
            <person name="Cowan T.M."/>
            <person name="Smanski M.J."/>
            <person name="Chevrette M.G."/>
            <person name="De Carvalho L.P.S."/>
            <person name="Shen B."/>
        </authorList>
    </citation>
    <scope>NUCLEOTIDE SEQUENCE [LARGE SCALE GENOMIC DNA]</scope>
    <source>
        <strain evidence="5 6">NPDC049639</strain>
    </source>
</reference>
<organism evidence="5 6">
    <name type="scientific">Spongisporangium articulatum</name>
    <dbReference type="NCBI Taxonomy" id="3362603"/>
    <lineage>
        <taxon>Bacteria</taxon>
        <taxon>Bacillati</taxon>
        <taxon>Actinomycetota</taxon>
        <taxon>Actinomycetes</taxon>
        <taxon>Kineosporiales</taxon>
        <taxon>Kineosporiaceae</taxon>
        <taxon>Spongisporangium</taxon>
    </lineage>
</organism>